<evidence type="ECO:0000256" key="1">
    <source>
        <dbReference type="ARBA" id="ARBA00004571"/>
    </source>
</evidence>
<dbReference type="InterPro" id="IPR002299">
    <property type="entry name" value="Porin_Neis"/>
</dbReference>
<keyword evidence="7" id="KW-0406">Ion transport</keyword>
<comment type="subunit">
    <text evidence="2">Homotrimer.</text>
</comment>
<accession>A0ABX2ENJ3</accession>
<sequence>MVAAALPAIAPAQSVQVGGQIRLSVNRVQTGDQGAVHELRDNASRLSFRGTEDLGGGLRAQFGLEMGFNADSGELTAPAYRYSYVGLGGGFGTLALGRLDSGNPTGSPLYSQVTAITSFAANDAGATAIGTTMLNARNRTSNSIGYRSPAFGGAELMARYYWRGAGTATEAEDDARSLDLGVLVRAGPVIAALGYAKDSRAGGLKANEFDDKWQAGVRYDGGAIEPYVLFGVDRYRNTASTRRDVKYAIVGALYRAGQHSLVLNLLQRDVQANRSGDRRRVQAAWLYALSKRSELQAFADSDGIDSTKSNVRVRALGAGIKHVF</sequence>
<keyword evidence="3" id="KW-0813">Transport</keyword>
<reference evidence="12 13" key="1">
    <citation type="submission" date="2020-05" db="EMBL/GenBank/DDBJ databases">
        <title>Aquincola sp. isolate from soil.</title>
        <authorList>
            <person name="Han J."/>
            <person name="Kim D.-U."/>
        </authorList>
    </citation>
    <scope>NUCLEOTIDE SEQUENCE [LARGE SCALE GENOMIC DNA]</scope>
    <source>
        <strain evidence="12 13">S2</strain>
    </source>
</reference>
<keyword evidence="10" id="KW-0998">Cell outer membrane</keyword>
<evidence type="ECO:0000256" key="4">
    <source>
        <dbReference type="ARBA" id="ARBA00022452"/>
    </source>
</evidence>
<keyword evidence="6" id="KW-0732">Signal</keyword>
<keyword evidence="13" id="KW-1185">Reference proteome</keyword>
<comment type="subcellular location">
    <subcellularLocation>
        <location evidence="1">Cell outer membrane</location>
        <topology evidence="1">Multi-pass membrane protein</topology>
    </subcellularLocation>
</comment>
<dbReference type="InterPro" id="IPR033900">
    <property type="entry name" value="Gram_neg_porin_domain"/>
</dbReference>
<dbReference type="Gene3D" id="2.40.160.10">
    <property type="entry name" value="Porin"/>
    <property type="match status" value="1"/>
</dbReference>
<dbReference type="CDD" id="cd00342">
    <property type="entry name" value="gram_neg_porins"/>
    <property type="match status" value="1"/>
</dbReference>
<organism evidence="12 13">
    <name type="scientific">Pseudaquabacterium terrae</name>
    <dbReference type="NCBI Taxonomy" id="2732868"/>
    <lineage>
        <taxon>Bacteria</taxon>
        <taxon>Pseudomonadati</taxon>
        <taxon>Pseudomonadota</taxon>
        <taxon>Betaproteobacteria</taxon>
        <taxon>Burkholderiales</taxon>
        <taxon>Sphaerotilaceae</taxon>
        <taxon>Pseudaquabacterium</taxon>
    </lineage>
</organism>
<dbReference type="InterPro" id="IPR023614">
    <property type="entry name" value="Porin_dom_sf"/>
</dbReference>
<evidence type="ECO:0000256" key="5">
    <source>
        <dbReference type="ARBA" id="ARBA00022692"/>
    </source>
</evidence>
<dbReference type="EMBL" id="JABRWJ010000008">
    <property type="protein sequence ID" value="NRF70264.1"/>
    <property type="molecule type" value="Genomic_DNA"/>
</dbReference>
<dbReference type="SUPFAM" id="SSF56935">
    <property type="entry name" value="Porins"/>
    <property type="match status" value="1"/>
</dbReference>
<evidence type="ECO:0000313" key="12">
    <source>
        <dbReference type="EMBL" id="NRF70264.1"/>
    </source>
</evidence>
<feature type="domain" description="Porin" evidence="11">
    <location>
        <begin position="2"/>
        <end position="299"/>
    </location>
</feature>
<proteinExistence type="predicted"/>
<keyword evidence="9" id="KW-0472">Membrane</keyword>
<evidence type="ECO:0000256" key="2">
    <source>
        <dbReference type="ARBA" id="ARBA00011233"/>
    </source>
</evidence>
<evidence type="ECO:0000256" key="7">
    <source>
        <dbReference type="ARBA" id="ARBA00023065"/>
    </source>
</evidence>
<keyword evidence="5" id="KW-0812">Transmembrane</keyword>
<dbReference type="Proteomes" id="UP000737171">
    <property type="component" value="Unassembled WGS sequence"/>
</dbReference>
<dbReference type="PANTHER" id="PTHR34501">
    <property type="entry name" value="PROTEIN YDDL-RELATED"/>
    <property type="match status" value="1"/>
</dbReference>
<evidence type="ECO:0000256" key="3">
    <source>
        <dbReference type="ARBA" id="ARBA00022448"/>
    </source>
</evidence>
<name>A0ABX2ENJ3_9BURK</name>
<dbReference type="Pfam" id="PF13609">
    <property type="entry name" value="Porin_4"/>
    <property type="match status" value="1"/>
</dbReference>
<dbReference type="PRINTS" id="PR00184">
    <property type="entry name" value="NEISSPPORIN"/>
</dbReference>
<evidence type="ECO:0000256" key="9">
    <source>
        <dbReference type="ARBA" id="ARBA00023136"/>
    </source>
</evidence>
<comment type="caution">
    <text evidence="12">The sequence shown here is derived from an EMBL/GenBank/DDBJ whole genome shotgun (WGS) entry which is preliminary data.</text>
</comment>
<evidence type="ECO:0000313" key="13">
    <source>
        <dbReference type="Proteomes" id="UP000737171"/>
    </source>
</evidence>
<protein>
    <submittedName>
        <fullName evidence="12">Porin</fullName>
    </submittedName>
</protein>
<keyword evidence="8" id="KW-0626">Porin</keyword>
<dbReference type="InterPro" id="IPR050298">
    <property type="entry name" value="Gram-neg_bact_OMP"/>
</dbReference>
<evidence type="ECO:0000256" key="8">
    <source>
        <dbReference type="ARBA" id="ARBA00023114"/>
    </source>
</evidence>
<dbReference type="PANTHER" id="PTHR34501:SF9">
    <property type="entry name" value="MAJOR OUTER MEMBRANE PROTEIN P.IA"/>
    <property type="match status" value="1"/>
</dbReference>
<keyword evidence="4" id="KW-1134">Transmembrane beta strand</keyword>
<evidence type="ECO:0000256" key="6">
    <source>
        <dbReference type="ARBA" id="ARBA00022729"/>
    </source>
</evidence>
<evidence type="ECO:0000256" key="10">
    <source>
        <dbReference type="ARBA" id="ARBA00023237"/>
    </source>
</evidence>
<gene>
    <name evidence="12" type="ORF">HLB44_24965</name>
</gene>
<evidence type="ECO:0000259" key="11">
    <source>
        <dbReference type="Pfam" id="PF13609"/>
    </source>
</evidence>